<keyword evidence="3" id="KW-1185">Reference proteome</keyword>
<proteinExistence type="predicted"/>
<reference evidence="2 3" key="1">
    <citation type="submission" date="2019-08" db="EMBL/GenBank/DDBJ databases">
        <title>Pelomicrobium methylotrophicum gen. nov., sp. nov. a moderately thermophilic, facultatively anaerobic, lithoautotrophic and methylotrophic bacterium isolated from a terrestrial mud volcano.</title>
        <authorList>
            <person name="Slobodkina G.B."/>
            <person name="Merkel A.Y."/>
            <person name="Slobodkin A.I."/>
        </authorList>
    </citation>
    <scope>NUCLEOTIDE SEQUENCE [LARGE SCALE GENOMIC DNA]</scope>
    <source>
        <strain evidence="2 3">SM250</strain>
    </source>
</reference>
<dbReference type="OrthoDB" id="5295180at2"/>
<gene>
    <name evidence="2" type="ORF">FR698_06815</name>
</gene>
<organism evidence="2 3">
    <name type="scientific">Pelomicrobium methylotrophicum</name>
    <dbReference type="NCBI Taxonomy" id="2602750"/>
    <lineage>
        <taxon>Bacteria</taxon>
        <taxon>Pseudomonadati</taxon>
        <taxon>Pseudomonadota</taxon>
        <taxon>Hydrogenophilia</taxon>
        <taxon>Hydrogenophilia incertae sedis</taxon>
        <taxon>Pelomicrobium</taxon>
    </lineage>
</organism>
<feature type="transmembrane region" description="Helical" evidence="1">
    <location>
        <begin position="12"/>
        <end position="34"/>
    </location>
</feature>
<dbReference type="AlphaFoldDB" id="A0A5C7ELA9"/>
<dbReference type="InParanoid" id="A0A5C7ELA9"/>
<protein>
    <submittedName>
        <fullName evidence="2">FixH family protein</fullName>
    </submittedName>
</protein>
<evidence type="ECO:0000313" key="2">
    <source>
        <dbReference type="EMBL" id="TXF12300.1"/>
    </source>
</evidence>
<dbReference type="EMBL" id="VPFL01000007">
    <property type="protein sequence ID" value="TXF12300.1"/>
    <property type="molecule type" value="Genomic_DNA"/>
</dbReference>
<sequence>MRARPWYREPWVWGLFAGPATVVAAGFVTLWLAVKSDDGLVVDDYYQQGLAVHQVLERERAALRRGVTAEVRWAEGGRRVVVQLAVKEGAPPAVLVLKVIHPTRAGHDQTLRLRAEGGGVFRGALSPLAPGRWVLNLEDEGGTWRLTGDLWYPERPTVQLAPRPASS</sequence>
<accession>A0A5C7ELA9</accession>
<dbReference type="Proteomes" id="UP000321201">
    <property type="component" value="Unassembled WGS sequence"/>
</dbReference>
<keyword evidence="1" id="KW-0812">Transmembrane</keyword>
<evidence type="ECO:0000256" key="1">
    <source>
        <dbReference type="SAM" id="Phobius"/>
    </source>
</evidence>
<dbReference type="Pfam" id="PF05751">
    <property type="entry name" value="FixH"/>
    <property type="match status" value="1"/>
</dbReference>
<evidence type="ECO:0000313" key="3">
    <source>
        <dbReference type="Proteomes" id="UP000321201"/>
    </source>
</evidence>
<keyword evidence="1" id="KW-0472">Membrane</keyword>
<comment type="caution">
    <text evidence="2">The sequence shown here is derived from an EMBL/GenBank/DDBJ whole genome shotgun (WGS) entry which is preliminary data.</text>
</comment>
<name>A0A5C7ELA9_9PROT</name>
<keyword evidence="1" id="KW-1133">Transmembrane helix</keyword>
<dbReference type="InterPro" id="IPR008620">
    <property type="entry name" value="FixH"/>
</dbReference>